<evidence type="ECO:0000256" key="7">
    <source>
        <dbReference type="ARBA" id="ARBA00023065"/>
    </source>
</evidence>
<dbReference type="Gene3D" id="1.20.1530.20">
    <property type="match status" value="2"/>
</dbReference>
<keyword evidence="2" id="KW-0813">Transport</keyword>
<evidence type="ECO:0000256" key="8">
    <source>
        <dbReference type="ARBA" id="ARBA00023136"/>
    </source>
</evidence>
<evidence type="ECO:0000256" key="9">
    <source>
        <dbReference type="SAM" id="Phobius"/>
    </source>
</evidence>
<dbReference type="InterPro" id="IPR038770">
    <property type="entry name" value="Na+/solute_symporter_sf"/>
</dbReference>
<dbReference type="GO" id="GO:0015386">
    <property type="term" value="F:potassium:proton antiporter activity"/>
    <property type="evidence" value="ECO:0007669"/>
    <property type="project" value="InterPro"/>
</dbReference>
<feature type="transmembrane region" description="Helical" evidence="9">
    <location>
        <begin position="439"/>
        <end position="457"/>
    </location>
</feature>
<evidence type="ECO:0000256" key="5">
    <source>
        <dbReference type="ARBA" id="ARBA00022729"/>
    </source>
</evidence>
<keyword evidence="12" id="KW-1185">Reference proteome</keyword>
<keyword evidence="7" id="KW-0406">Ion transport</keyword>
<dbReference type="GO" id="GO:0016020">
    <property type="term" value="C:membrane"/>
    <property type="evidence" value="ECO:0007669"/>
    <property type="project" value="UniProtKB-SubCell"/>
</dbReference>
<name>A0AAD5GR92_AMBAR</name>
<feature type="transmembrane region" description="Helical" evidence="9">
    <location>
        <begin position="12"/>
        <end position="30"/>
    </location>
</feature>
<feature type="transmembrane region" description="Helical" evidence="9">
    <location>
        <begin position="229"/>
        <end position="253"/>
    </location>
</feature>
<organism evidence="11 12">
    <name type="scientific">Ambrosia artemisiifolia</name>
    <name type="common">Common ragweed</name>
    <dbReference type="NCBI Taxonomy" id="4212"/>
    <lineage>
        <taxon>Eukaryota</taxon>
        <taxon>Viridiplantae</taxon>
        <taxon>Streptophyta</taxon>
        <taxon>Embryophyta</taxon>
        <taxon>Tracheophyta</taxon>
        <taxon>Spermatophyta</taxon>
        <taxon>Magnoliopsida</taxon>
        <taxon>eudicotyledons</taxon>
        <taxon>Gunneridae</taxon>
        <taxon>Pentapetalae</taxon>
        <taxon>asterids</taxon>
        <taxon>campanulids</taxon>
        <taxon>Asterales</taxon>
        <taxon>Asteraceae</taxon>
        <taxon>Asteroideae</taxon>
        <taxon>Heliantheae alliance</taxon>
        <taxon>Heliantheae</taxon>
        <taxon>Ambrosia</taxon>
    </lineage>
</organism>
<feature type="transmembrane region" description="Helical" evidence="9">
    <location>
        <begin position="200"/>
        <end position="217"/>
    </location>
</feature>
<dbReference type="EMBL" id="JAMZMK010005701">
    <property type="protein sequence ID" value="KAI7752382.1"/>
    <property type="molecule type" value="Genomic_DNA"/>
</dbReference>
<feature type="transmembrane region" description="Helical" evidence="9">
    <location>
        <begin position="290"/>
        <end position="311"/>
    </location>
</feature>
<keyword evidence="6 9" id="KW-1133">Transmembrane helix</keyword>
<dbReference type="AlphaFoldDB" id="A0AAD5GR92"/>
<evidence type="ECO:0000256" key="6">
    <source>
        <dbReference type="ARBA" id="ARBA00022989"/>
    </source>
</evidence>
<dbReference type="InterPro" id="IPR006153">
    <property type="entry name" value="Cation/H_exchanger_TM"/>
</dbReference>
<keyword evidence="3" id="KW-0050">Antiport</keyword>
<feature type="transmembrane region" description="Helical" evidence="9">
    <location>
        <begin position="259"/>
        <end position="278"/>
    </location>
</feature>
<evidence type="ECO:0000313" key="12">
    <source>
        <dbReference type="Proteomes" id="UP001206925"/>
    </source>
</evidence>
<evidence type="ECO:0000256" key="1">
    <source>
        <dbReference type="ARBA" id="ARBA00004141"/>
    </source>
</evidence>
<sequence>MAMISVKRDHRFVLLLFILISVSCCARISARSDKETRERFYGSLVNSSAPDSGDGSIAKMFDRVLEKEFSENESTDGSAQSSFNNSVADQEAVLETVAKITHEKTKTNDTQETTEDEGTQTLIDKQDNVFVISNKKSKYPILQVDVRLISDLVVIIVSAAIGGIICSCLGQPVIVGYLLAGSLVGPGGLKYVSEMVQVETFAQFGVVFLLFALGLEFSMPKLKAVGPVAVLGGLLQILILMFLCGTLAMLCGAKLSEGVFVGCFLSMSSTAVVVKFLVEKNSNNALHGQVTIGTLIFQDCAVGLLFALLPVLGGNSGILQGMVSMGRTNELYQLAAVAFCLLSAWCSDKLGLSLELGSFVAGVMISTTDFAQHTLDQVEPIRNLFAALFLSSIGMLIHVQFLWSHVDILLASVILVIVVKTTVSALVTKAFGYGVKTSFLVGIMLAQIGEFAFVLLSRASNLHLVEGKMYLLLLGTTALSLVTTPVLFKLIPAVMHLGVLMHWFPAETTQQSPEQETGLVNELAHSKMSEQRNRVL</sequence>
<feature type="domain" description="Cation/H+ exchanger transmembrane" evidence="10">
    <location>
        <begin position="156"/>
        <end position="318"/>
    </location>
</feature>
<accession>A0AAD5GR92</accession>
<dbReference type="PROSITE" id="PS51257">
    <property type="entry name" value="PROKAR_LIPOPROTEIN"/>
    <property type="match status" value="1"/>
</dbReference>
<proteinExistence type="predicted"/>
<evidence type="ECO:0000313" key="11">
    <source>
        <dbReference type="EMBL" id="KAI7752382.1"/>
    </source>
</evidence>
<keyword evidence="5" id="KW-0732">Signal</keyword>
<dbReference type="Proteomes" id="UP001206925">
    <property type="component" value="Unassembled WGS sequence"/>
</dbReference>
<keyword evidence="8 9" id="KW-0472">Membrane</keyword>
<dbReference type="PANTHER" id="PTHR16254">
    <property type="entry name" value="POTASSIUM/PROTON ANTIPORTER-RELATED"/>
    <property type="match status" value="1"/>
</dbReference>
<comment type="caution">
    <text evidence="11">The sequence shown here is derived from an EMBL/GenBank/DDBJ whole genome shotgun (WGS) entry which is preliminary data.</text>
</comment>
<reference evidence="11" key="1">
    <citation type="submission" date="2022-06" db="EMBL/GenBank/DDBJ databases">
        <title>Uncovering the hologenomic basis of an extraordinary plant invasion.</title>
        <authorList>
            <person name="Bieker V.C."/>
            <person name="Martin M.D."/>
            <person name="Gilbert T."/>
            <person name="Hodgins K."/>
            <person name="Battlay P."/>
            <person name="Petersen B."/>
            <person name="Wilson J."/>
        </authorList>
    </citation>
    <scope>NUCLEOTIDE SEQUENCE</scope>
    <source>
        <strain evidence="11">AA19_3_7</strain>
        <tissue evidence="11">Leaf</tissue>
    </source>
</reference>
<feature type="transmembrane region" description="Helical" evidence="9">
    <location>
        <begin position="152"/>
        <end position="180"/>
    </location>
</feature>
<keyword evidence="4 9" id="KW-0812">Transmembrane</keyword>
<feature type="transmembrane region" description="Helical" evidence="9">
    <location>
        <begin position="469"/>
        <end position="491"/>
    </location>
</feature>
<gene>
    <name evidence="11" type="ORF">M8C21_030115</name>
</gene>
<dbReference type="PANTHER" id="PTHR16254:SF20">
    <property type="entry name" value="K(+) EFFLUX ANTIPORTER 5"/>
    <property type="match status" value="1"/>
</dbReference>
<protein>
    <recommendedName>
        <fullName evidence="10">Cation/H+ exchanger transmembrane domain-containing protein</fullName>
    </recommendedName>
</protein>
<evidence type="ECO:0000259" key="10">
    <source>
        <dbReference type="Pfam" id="PF00999"/>
    </source>
</evidence>
<evidence type="ECO:0000256" key="4">
    <source>
        <dbReference type="ARBA" id="ARBA00022692"/>
    </source>
</evidence>
<dbReference type="Pfam" id="PF00999">
    <property type="entry name" value="Na_H_Exchanger"/>
    <property type="match status" value="2"/>
</dbReference>
<evidence type="ECO:0000256" key="3">
    <source>
        <dbReference type="ARBA" id="ARBA00022449"/>
    </source>
</evidence>
<evidence type="ECO:0000256" key="2">
    <source>
        <dbReference type="ARBA" id="ARBA00022448"/>
    </source>
</evidence>
<comment type="subcellular location">
    <subcellularLocation>
        <location evidence="1">Membrane</location>
        <topology evidence="1">Multi-pass membrane protein</topology>
    </subcellularLocation>
</comment>
<dbReference type="InterPro" id="IPR045158">
    <property type="entry name" value="KEA4/5/6-like"/>
</dbReference>
<feature type="domain" description="Cation/H+ exchanger transmembrane" evidence="10">
    <location>
        <begin position="326"/>
        <end position="489"/>
    </location>
</feature>